<organism evidence="1 2">
    <name type="scientific">Hymenobacter roseosalivarius DSM 11622</name>
    <dbReference type="NCBI Taxonomy" id="645990"/>
    <lineage>
        <taxon>Bacteria</taxon>
        <taxon>Pseudomonadati</taxon>
        <taxon>Bacteroidota</taxon>
        <taxon>Cytophagia</taxon>
        <taxon>Cytophagales</taxon>
        <taxon>Hymenobacteraceae</taxon>
        <taxon>Hymenobacter</taxon>
    </lineage>
</organism>
<evidence type="ECO:0000313" key="1">
    <source>
        <dbReference type="EMBL" id="SMB82576.1"/>
    </source>
</evidence>
<protein>
    <recommendedName>
        <fullName evidence="3">DUF2939 domain-containing protein</fullName>
    </recommendedName>
</protein>
<reference evidence="1 2" key="1">
    <citation type="submission" date="2017-04" db="EMBL/GenBank/DDBJ databases">
        <authorList>
            <person name="Afonso C.L."/>
            <person name="Miller P.J."/>
            <person name="Scott M.A."/>
            <person name="Spackman E."/>
            <person name="Goraichik I."/>
            <person name="Dimitrov K.M."/>
            <person name="Suarez D.L."/>
            <person name="Swayne D.E."/>
        </authorList>
    </citation>
    <scope>NUCLEOTIDE SEQUENCE [LARGE SCALE GENOMIC DNA]</scope>
    <source>
        <strain evidence="1 2">DSM 11622</strain>
    </source>
</reference>
<accession>A0A1W1UNB2</accession>
<sequence length="210" mass="23028">MKKALLLGLLVILVAGGYWYYRTVVAASPQYSLAQAANAVRTHDVAAFERYVDVDKVARNLVDQVSEESSSLEGLHMNGALIQSALRLLKPQLAQSARQEVRRYIETGSAEQAAAGGQNIGGINVSVLGLAGRVIGSNPQFKGIKYVNQQDAQTLVGLEITQPQYDTTLVLELKMLDQGDYWRVTEIANMGTLIKRTARLEKQRLLKGNK</sequence>
<dbReference type="AlphaFoldDB" id="A0A1W1UNB2"/>
<dbReference type="EMBL" id="FWWW01000036">
    <property type="protein sequence ID" value="SMB82576.1"/>
    <property type="molecule type" value="Genomic_DNA"/>
</dbReference>
<evidence type="ECO:0008006" key="3">
    <source>
        <dbReference type="Google" id="ProtNLM"/>
    </source>
</evidence>
<dbReference type="Pfam" id="PF11159">
    <property type="entry name" value="DUF2939"/>
    <property type="match status" value="1"/>
</dbReference>
<name>A0A1W1UNB2_9BACT</name>
<dbReference type="RefSeq" id="WP_084443488.1">
    <property type="nucleotide sequence ID" value="NZ_FWWW01000036.1"/>
</dbReference>
<dbReference type="Proteomes" id="UP000192266">
    <property type="component" value="Unassembled WGS sequence"/>
</dbReference>
<evidence type="ECO:0000313" key="2">
    <source>
        <dbReference type="Proteomes" id="UP000192266"/>
    </source>
</evidence>
<keyword evidence="2" id="KW-1185">Reference proteome</keyword>
<gene>
    <name evidence="1" type="ORF">SAMN00120144_2203</name>
</gene>
<proteinExistence type="predicted"/>
<dbReference type="OrthoDB" id="892694at2"/>
<dbReference type="InterPro" id="IPR021330">
    <property type="entry name" value="DUF2939"/>
</dbReference>